<keyword evidence="2 6" id="KW-0812">Transmembrane</keyword>
<evidence type="ECO:0000256" key="2">
    <source>
        <dbReference type="ARBA" id="ARBA00022692"/>
    </source>
</evidence>
<feature type="compositionally biased region" description="Basic and acidic residues" evidence="5">
    <location>
        <begin position="860"/>
        <end position="870"/>
    </location>
</feature>
<feature type="compositionally biased region" description="Basic and acidic residues" evidence="5">
    <location>
        <begin position="880"/>
        <end position="889"/>
    </location>
</feature>
<evidence type="ECO:0000256" key="5">
    <source>
        <dbReference type="SAM" id="MobiDB-lite"/>
    </source>
</evidence>
<accession>A0AAD9HE85</accession>
<evidence type="ECO:0000256" key="6">
    <source>
        <dbReference type="SAM" id="Phobius"/>
    </source>
</evidence>
<feature type="region of interest" description="Disordered" evidence="5">
    <location>
        <begin position="860"/>
        <end position="928"/>
    </location>
</feature>
<reference evidence="8" key="1">
    <citation type="submission" date="2021-06" db="EMBL/GenBank/DDBJ databases">
        <title>Comparative genomics, transcriptomics and evolutionary studies reveal genomic signatures of adaptation to plant cell wall in hemibiotrophic fungi.</title>
        <authorList>
            <consortium name="DOE Joint Genome Institute"/>
            <person name="Baroncelli R."/>
            <person name="Diaz J.F."/>
            <person name="Benocci T."/>
            <person name="Peng M."/>
            <person name="Battaglia E."/>
            <person name="Haridas S."/>
            <person name="Andreopoulos W."/>
            <person name="Labutti K."/>
            <person name="Pangilinan J."/>
            <person name="Floch G.L."/>
            <person name="Makela M.R."/>
            <person name="Henrissat B."/>
            <person name="Grigoriev I.V."/>
            <person name="Crouch J.A."/>
            <person name="De Vries R.P."/>
            <person name="Sukno S.A."/>
            <person name="Thon M.R."/>
        </authorList>
    </citation>
    <scope>NUCLEOTIDE SEQUENCE</scope>
    <source>
        <strain evidence="8">MAFF235873</strain>
    </source>
</reference>
<feature type="transmembrane region" description="Helical" evidence="6">
    <location>
        <begin position="592"/>
        <end position="616"/>
    </location>
</feature>
<feature type="region of interest" description="Disordered" evidence="5">
    <location>
        <begin position="625"/>
        <end position="647"/>
    </location>
</feature>
<dbReference type="GO" id="GO:0071944">
    <property type="term" value="C:cell periphery"/>
    <property type="evidence" value="ECO:0007669"/>
    <property type="project" value="UniProtKB-ARBA"/>
</dbReference>
<evidence type="ECO:0000256" key="7">
    <source>
        <dbReference type="SAM" id="SignalP"/>
    </source>
</evidence>
<feature type="region of interest" description="Disordered" evidence="5">
    <location>
        <begin position="760"/>
        <end position="779"/>
    </location>
</feature>
<feature type="signal peptide" evidence="7">
    <location>
        <begin position="1"/>
        <end position="20"/>
    </location>
</feature>
<organism evidence="8 9">
    <name type="scientific">Colletotrichum zoysiae</name>
    <dbReference type="NCBI Taxonomy" id="1216348"/>
    <lineage>
        <taxon>Eukaryota</taxon>
        <taxon>Fungi</taxon>
        <taxon>Dikarya</taxon>
        <taxon>Ascomycota</taxon>
        <taxon>Pezizomycotina</taxon>
        <taxon>Sordariomycetes</taxon>
        <taxon>Hypocreomycetidae</taxon>
        <taxon>Glomerellales</taxon>
        <taxon>Glomerellaceae</taxon>
        <taxon>Colletotrichum</taxon>
        <taxon>Colletotrichum graminicola species complex</taxon>
    </lineage>
</organism>
<dbReference type="AlphaFoldDB" id="A0AAD9HE85"/>
<dbReference type="InterPro" id="IPR051694">
    <property type="entry name" value="Immunoregulatory_rcpt-like"/>
</dbReference>
<feature type="region of interest" description="Disordered" evidence="5">
    <location>
        <begin position="703"/>
        <end position="725"/>
    </location>
</feature>
<feature type="region of interest" description="Disordered" evidence="5">
    <location>
        <begin position="547"/>
        <end position="575"/>
    </location>
</feature>
<evidence type="ECO:0000313" key="8">
    <source>
        <dbReference type="EMBL" id="KAK2027265.1"/>
    </source>
</evidence>
<evidence type="ECO:0000256" key="3">
    <source>
        <dbReference type="ARBA" id="ARBA00022989"/>
    </source>
</evidence>
<evidence type="ECO:0000313" key="9">
    <source>
        <dbReference type="Proteomes" id="UP001232148"/>
    </source>
</evidence>
<keyword evidence="7" id="KW-0732">Signal</keyword>
<keyword evidence="3 6" id="KW-1133">Transmembrane helix</keyword>
<name>A0AAD9HE85_9PEZI</name>
<evidence type="ECO:0000256" key="1">
    <source>
        <dbReference type="ARBA" id="ARBA00004167"/>
    </source>
</evidence>
<feature type="chain" id="PRO_5042238431" description="Apple domain-containing protein" evidence="7">
    <location>
        <begin position="21"/>
        <end position="928"/>
    </location>
</feature>
<feature type="compositionally biased region" description="Low complexity" evidence="5">
    <location>
        <begin position="635"/>
        <end position="647"/>
    </location>
</feature>
<dbReference type="GO" id="GO:0016020">
    <property type="term" value="C:membrane"/>
    <property type="evidence" value="ECO:0007669"/>
    <property type="project" value="UniProtKB-SubCell"/>
</dbReference>
<comment type="subcellular location">
    <subcellularLocation>
        <location evidence="1">Membrane</location>
        <topology evidence="1">Single-pass membrane protein</topology>
    </subcellularLocation>
</comment>
<proteinExistence type="predicted"/>
<keyword evidence="4 6" id="KW-0472">Membrane</keyword>
<dbReference type="PANTHER" id="PTHR15549">
    <property type="entry name" value="PAIRED IMMUNOGLOBULIN-LIKE TYPE 2 RECEPTOR"/>
    <property type="match status" value="1"/>
</dbReference>
<evidence type="ECO:0000256" key="4">
    <source>
        <dbReference type="ARBA" id="ARBA00023136"/>
    </source>
</evidence>
<comment type="caution">
    <text evidence="8">The sequence shown here is derived from an EMBL/GenBank/DDBJ whole genome shotgun (WGS) entry which is preliminary data.</text>
</comment>
<keyword evidence="9" id="KW-1185">Reference proteome</keyword>
<dbReference type="Proteomes" id="UP001232148">
    <property type="component" value="Unassembled WGS sequence"/>
</dbReference>
<feature type="compositionally biased region" description="Low complexity" evidence="5">
    <location>
        <begin position="760"/>
        <end position="773"/>
    </location>
</feature>
<dbReference type="EMBL" id="MU842898">
    <property type="protein sequence ID" value="KAK2027265.1"/>
    <property type="molecule type" value="Genomic_DNA"/>
</dbReference>
<sequence>MVAIKSLLTTIVLVVHIANAEEAALGDQLSQSPPRTATAEQGCHTPFLAFKQDSVQTFSNLYSYTFTVTEYIYTTPTTSTITFTPTIPTNSVGTITSTVTTTTRVSSYSTVTVETPVAGFVPIAHNIARADDAFGLLESPEKAPYSPTNANRYLVESVSSDNEGGLRTKPLLKPQRVICEKVIRVFTTFTSTITATWAATATTTLPGPSQQTTVTTTMTTTSTITEVGADPTRTVYEACQTNNVQAYHGQPKSYFAEALSNYRITHDVRHTDTPENCCIACQTTFDCEGSLYHQSSGTCRLYRPNNERSKCSSSLVLRSKTNISMDGVFWASNGRCGRLDDNDDDADDNYDDHEAATASTMAELDPNAWYRLSETRVDNSTGPFTLNLILRDVGLRVHPMTDGTAAWQFQPFGDVKGRYLMRLDQAGVKQQLGVCYDPTEPAVGATVACLQDSSVNDSQIWEISPWSGRSGEYKFVNVANGTSYALDVHPKANLFMNKDVDGSAGVAATQPAQHWVISSVSPVNDGAYSTIYSANVAVSTQSTTLSKTSAAATTSAPTTTAASQTATATSTGGASTSSVAAVSTSRGISPAAGAGIGVGVAIGVVGLIGAIAFFWWRRQQATTTQYSEVDAKNRGSPGAGSSSAEESLESGSYALPYGVQRADASYPGYSRGSPATLSYPVPVRGGGSPATVDYLIPATATSPSESRSLRSWSQNASASGPAVPAAVPRHQFDHPAIHNEFAPAPSNPSFESTSHIGFSTAASSQANSTTNLNDPDPLPSAHELEVAVLDMPRRQHELGDFHHGPETLDISREMQPGRAPVPHAELGAFQHGPDTFAQSHEAKMLGLPTAELGSYHHGPDTFADGHEDKMLGGCPPGAEKFQREREDKVLGSFHEVMNMAPNGRSGRQPGPSDAPGRQTYEMQSIGPR</sequence>
<gene>
    <name evidence="8" type="ORF">LX32DRAFT_694961</name>
</gene>
<protein>
    <recommendedName>
        <fullName evidence="10">Apple domain-containing protein</fullName>
    </recommendedName>
</protein>
<evidence type="ECO:0008006" key="10">
    <source>
        <dbReference type="Google" id="ProtNLM"/>
    </source>
</evidence>